<feature type="domain" description="SET" evidence="1">
    <location>
        <begin position="9"/>
        <end position="151"/>
    </location>
</feature>
<dbReference type="InterPro" id="IPR046341">
    <property type="entry name" value="SET_dom_sf"/>
</dbReference>
<accession>A0A9Q9B0E0</accession>
<dbReference type="PANTHER" id="PTHR47332:SF4">
    <property type="entry name" value="SET DOMAIN-CONTAINING PROTEIN 5"/>
    <property type="match status" value="1"/>
</dbReference>
<sequence length="324" mass="36458">MSRSVVEDAPFAQQDVPGKGKGLVACRDIAAGTLLIKEAPLFTTESLCNASTIEKDLAQIVKSLSKEGQRAFLSLHNNFKGEPNPFSNIVRSNGYPLGPSSDIGGIFPLVSRINHSCLPNAQHAWSEKLKSMLVHAVRDIKNGEELTLSYLNAGPSTTRQYILKENFRFQCTCELCSLPSEELKASDERLLQAQKLDENIGDSKTVRNSPERALADCRALRDIYEVEQVADLRLPRLYYDAFQICAMHGDRARASAFARRARQTRMICEGKDSEEVANLTLLEKEPDKYENFGVTTKWKTKIGDMPEEEGQEQEFERWLWKLNV</sequence>
<evidence type="ECO:0000313" key="3">
    <source>
        <dbReference type="Proteomes" id="UP001056384"/>
    </source>
</evidence>
<dbReference type="EMBL" id="CP099428">
    <property type="protein sequence ID" value="USW58385.1"/>
    <property type="molecule type" value="Genomic_DNA"/>
</dbReference>
<dbReference type="InterPro" id="IPR001214">
    <property type="entry name" value="SET_dom"/>
</dbReference>
<dbReference type="Pfam" id="PF00856">
    <property type="entry name" value="SET"/>
    <property type="match status" value="1"/>
</dbReference>
<dbReference type="SMART" id="SM00317">
    <property type="entry name" value="SET"/>
    <property type="match status" value="1"/>
</dbReference>
<dbReference type="AlphaFoldDB" id="A0A9Q9B0E0"/>
<organism evidence="2 3">
    <name type="scientific">Septoria linicola</name>
    <dbReference type="NCBI Taxonomy" id="215465"/>
    <lineage>
        <taxon>Eukaryota</taxon>
        <taxon>Fungi</taxon>
        <taxon>Dikarya</taxon>
        <taxon>Ascomycota</taxon>
        <taxon>Pezizomycotina</taxon>
        <taxon>Dothideomycetes</taxon>
        <taxon>Dothideomycetidae</taxon>
        <taxon>Mycosphaerellales</taxon>
        <taxon>Mycosphaerellaceae</taxon>
        <taxon>Septoria</taxon>
    </lineage>
</organism>
<reference evidence="2" key="1">
    <citation type="submission" date="2022-06" db="EMBL/GenBank/DDBJ databases">
        <title>Complete genome sequences of two strains of the flax pathogen Septoria linicola.</title>
        <authorList>
            <person name="Lapalu N."/>
            <person name="Simon A."/>
            <person name="Demenou B."/>
            <person name="Paumier D."/>
            <person name="Guillot M.-P."/>
            <person name="Gout L."/>
            <person name="Valade R."/>
        </authorList>
    </citation>
    <scope>NUCLEOTIDE SEQUENCE</scope>
    <source>
        <strain evidence="2">SE15195</strain>
    </source>
</reference>
<dbReference type="Gene3D" id="1.25.40.10">
    <property type="entry name" value="Tetratricopeptide repeat domain"/>
    <property type="match status" value="1"/>
</dbReference>
<dbReference type="InterPro" id="IPR053185">
    <property type="entry name" value="SET_domain_protein"/>
</dbReference>
<protein>
    <submittedName>
        <fullName evidence="2">SET domain, tetratricopeptide-like helical domain superfamily</fullName>
    </submittedName>
</protein>
<dbReference type="PROSITE" id="PS50280">
    <property type="entry name" value="SET"/>
    <property type="match status" value="1"/>
</dbReference>
<dbReference type="PANTHER" id="PTHR47332">
    <property type="entry name" value="SET DOMAIN-CONTAINING PROTEIN 5"/>
    <property type="match status" value="1"/>
</dbReference>
<gene>
    <name evidence="2" type="ORF">Slin15195_G117040</name>
</gene>
<name>A0A9Q9B0E0_9PEZI</name>
<keyword evidence="3" id="KW-1185">Reference proteome</keyword>
<dbReference type="Proteomes" id="UP001056384">
    <property type="component" value="Chromosome 11"/>
</dbReference>
<dbReference type="CDD" id="cd20071">
    <property type="entry name" value="SET_SMYD"/>
    <property type="match status" value="1"/>
</dbReference>
<dbReference type="Gene3D" id="2.170.270.10">
    <property type="entry name" value="SET domain"/>
    <property type="match status" value="1"/>
</dbReference>
<evidence type="ECO:0000313" key="2">
    <source>
        <dbReference type="EMBL" id="USW58385.1"/>
    </source>
</evidence>
<dbReference type="InterPro" id="IPR011990">
    <property type="entry name" value="TPR-like_helical_dom_sf"/>
</dbReference>
<proteinExistence type="predicted"/>
<evidence type="ECO:0000259" key="1">
    <source>
        <dbReference type="PROSITE" id="PS50280"/>
    </source>
</evidence>
<dbReference type="SUPFAM" id="SSF82199">
    <property type="entry name" value="SET domain"/>
    <property type="match status" value="1"/>
</dbReference>